<dbReference type="AlphaFoldDB" id="A0A1Y0VKT3"/>
<sequence length="158" mass="17782">MHQLSKVFLITLASFSLVGLAGCADKKSATAPATEKASSPARVHEVQRTNATTIALATYHLMKSNGQLEKLNDDIEPSARNVVEDTDNKKIAFDAGTEQNDYFEQKAHITIDNNKVLYTTKQDNTSVDNLYKKYSKTVSFQRFLDEFEIQDHDEDFDD</sequence>
<evidence type="ECO:0000313" key="4">
    <source>
        <dbReference type="EMBL" id="MBF7127000.1"/>
    </source>
</evidence>
<dbReference type="EMBL" id="CP118739">
    <property type="protein sequence ID" value="WEA56560.1"/>
    <property type="molecule type" value="Genomic_DNA"/>
</dbReference>
<feature type="chain" id="PRO_5044568457" description="Lipoprotein" evidence="1">
    <location>
        <begin position="22"/>
        <end position="158"/>
    </location>
</feature>
<dbReference type="GeneID" id="33061772"/>
<dbReference type="Proteomes" id="UP000472573">
    <property type="component" value="Unassembled WGS sequence"/>
</dbReference>
<dbReference type="PROSITE" id="PS51257">
    <property type="entry name" value="PROKAR_LIPOPROTEIN"/>
    <property type="match status" value="1"/>
</dbReference>
<dbReference type="EMBL" id="JADOFV010000002">
    <property type="protein sequence ID" value="MBF7127000.1"/>
    <property type="molecule type" value="Genomic_DNA"/>
</dbReference>
<dbReference type="Proteomes" id="UP001214131">
    <property type="component" value="Chromosome"/>
</dbReference>
<dbReference type="Proteomes" id="UP000743107">
    <property type="component" value="Unassembled WGS sequence"/>
</dbReference>
<feature type="signal peptide" evidence="1">
    <location>
        <begin position="1"/>
        <end position="21"/>
    </location>
</feature>
<dbReference type="RefSeq" id="WP_011673863.1">
    <property type="nucleotide sequence ID" value="NZ_BEWQ01000001.1"/>
</dbReference>
<reference evidence="7" key="4">
    <citation type="submission" date="2020-03" db="EMBL/GenBank/DDBJ databases">
        <title>SpeciesPrimer: A bioinformatics pipeline dedicated to the design of qPCR primers for the quantification of bacterial species.</title>
        <authorList>
            <person name="Dreier M."/>
            <person name="Berthoud H."/>
            <person name="Shani N."/>
            <person name="Wechsler D."/>
            <person name="Junier P."/>
        </authorList>
    </citation>
    <scope>NUCLEOTIDE SEQUENCE [LARGE SCALE GENOMIC DNA]</scope>
    <source>
        <strain evidence="7">FAM13073</strain>
    </source>
</reference>
<dbReference type="Proteomes" id="UP000196118">
    <property type="component" value="Chromosome"/>
</dbReference>
<accession>A0A8G1E829</accession>
<keyword evidence="7" id="KW-1185">Reference proteome</keyword>
<evidence type="ECO:0000313" key="3">
    <source>
        <dbReference type="EMBL" id="KAF0414035.1"/>
    </source>
</evidence>
<gene>
    <name evidence="3" type="ORF">GBO79_03960</name>
    <name evidence="4" type="ORF">ITQ97_04115</name>
    <name evidence="5" type="ORF">PWB86_04990</name>
    <name evidence="2" type="ORF">S100892_00235</name>
</gene>
<protein>
    <recommendedName>
        <fullName evidence="9">Lipoprotein</fullName>
    </recommendedName>
</protein>
<evidence type="ECO:0000313" key="7">
    <source>
        <dbReference type="Proteomes" id="UP000472573"/>
    </source>
</evidence>
<organism evidence="2 6">
    <name type="scientific">Pediococcus pentosaceus</name>
    <dbReference type="NCBI Taxonomy" id="1255"/>
    <lineage>
        <taxon>Bacteria</taxon>
        <taxon>Bacillati</taxon>
        <taxon>Bacillota</taxon>
        <taxon>Bacilli</taxon>
        <taxon>Lactobacillales</taxon>
        <taxon>Lactobacillaceae</taxon>
        <taxon>Pediococcus</taxon>
    </lineage>
</organism>
<reference evidence="4" key="5">
    <citation type="submission" date="2020-11" db="EMBL/GenBank/DDBJ databases">
        <title>Antibiotic susceptibility profiles of Pediococcus pentosaceus from various origins and their implications for the safety assessment of strains with food-technology applications.</title>
        <authorList>
            <person name="Shani N."/>
            <person name="Oberhaensli S."/>
            <person name="Arias E."/>
        </authorList>
    </citation>
    <scope>NUCLEOTIDE SEQUENCE</scope>
    <source>
        <strain evidence="4">FAM 19164</strain>
    </source>
</reference>
<reference evidence="2 6" key="1">
    <citation type="submission" date="2017-05" db="EMBL/GenBank/DDBJ databases">
        <title>Genome sequence of Pediococcus pentosaceus strain SRCM100892.</title>
        <authorList>
            <person name="Cho S.H."/>
        </authorList>
    </citation>
    <scope>NUCLEOTIDE SEQUENCE [LARGE SCALE GENOMIC DNA]</scope>
    <source>
        <strain evidence="2 6">SRCM100892</strain>
    </source>
</reference>
<evidence type="ECO:0000313" key="6">
    <source>
        <dbReference type="Proteomes" id="UP000196118"/>
    </source>
</evidence>
<reference evidence="3" key="2">
    <citation type="submission" date="2019-10" db="EMBL/GenBank/DDBJ databases">
        <authorList>
            <person name="Irmler S."/>
            <person name="Berthoud H."/>
            <person name="Roetschi A."/>
            <person name="Arias E."/>
            <person name="Shani N."/>
            <person name="Wuethrich D."/>
            <person name="Bruggmann R."/>
        </authorList>
    </citation>
    <scope>NUCLEOTIDE SEQUENCE</scope>
    <source>
        <strain evidence="3">FAM13073</strain>
    </source>
</reference>
<dbReference type="EMBL" id="CP021474">
    <property type="protein sequence ID" value="ARW18840.1"/>
    <property type="molecule type" value="Genomic_DNA"/>
</dbReference>
<evidence type="ECO:0000313" key="2">
    <source>
        <dbReference type="EMBL" id="ARW18840.1"/>
    </source>
</evidence>
<dbReference type="EMBL" id="WENB01000002">
    <property type="protein sequence ID" value="KAF0414035.1"/>
    <property type="molecule type" value="Genomic_DNA"/>
</dbReference>
<evidence type="ECO:0008006" key="9">
    <source>
        <dbReference type="Google" id="ProtNLM"/>
    </source>
</evidence>
<name>A0A1Y0VKT3_PEDPE</name>
<evidence type="ECO:0000256" key="1">
    <source>
        <dbReference type="SAM" id="SignalP"/>
    </source>
</evidence>
<proteinExistence type="predicted"/>
<evidence type="ECO:0000313" key="5">
    <source>
        <dbReference type="EMBL" id="WEA56560.1"/>
    </source>
</evidence>
<accession>A0A1Y0VKT3</accession>
<evidence type="ECO:0000313" key="8">
    <source>
        <dbReference type="Proteomes" id="UP001214131"/>
    </source>
</evidence>
<reference evidence="5 8" key="6">
    <citation type="submission" date="2023-02" db="EMBL/GenBank/DDBJ databases">
        <title>Comparative genomics and fermentation flavor characterization of five lactic acid bacteria reveal flavor biosynthesis metabolic pathways in fermented muskmelon puree.</title>
        <authorList>
            <person name="Yuan L."/>
            <person name="Li M."/>
            <person name="Xu X."/>
            <person name="Lao F."/>
            <person name="Wu J."/>
        </authorList>
    </citation>
    <scope>NUCLEOTIDE SEQUENCE [LARGE SCALE GENOMIC DNA]</scope>
    <source>
        <strain evidence="5 8">Ca-4</strain>
    </source>
</reference>
<keyword evidence="1" id="KW-0732">Signal</keyword>
<reference evidence="3" key="3">
    <citation type="submission" date="2019-12" db="EMBL/GenBank/DDBJ databases">
        <title>SpeciesPrimer: A bioinformatics pipeline dedicated to the design of qPCR primers for the quantification of bacterial species.</title>
        <authorList>
            <person name="Dreier M."/>
            <person name="Berthoud H."/>
            <person name="Shani N."/>
            <person name="Wechsler D."/>
            <person name="Junier P."/>
        </authorList>
    </citation>
    <scope>NUCLEOTIDE SEQUENCE</scope>
    <source>
        <strain evidence="3">FAM13073</strain>
    </source>
</reference>